<dbReference type="InterPro" id="IPR031316">
    <property type="entry name" value="FlgM_C"/>
</dbReference>
<feature type="domain" description="Anti-sigma-28 factor FlgM C-terminal" evidence="10">
    <location>
        <begin position="44"/>
        <end position="97"/>
    </location>
</feature>
<reference evidence="11 12" key="1">
    <citation type="submission" date="2023-03" db="EMBL/GenBank/DDBJ databases">
        <title>Draft genome sequence of Thalassotalea insulae KCTC 62186T.</title>
        <authorList>
            <person name="Sawabe T."/>
        </authorList>
    </citation>
    <scope>NUCLEOTIDE SEQUENCE [LARGE SCALE GENOMIC DNA]</scope>
    <source>
        <strain evidence="11 12">KCTC 62186</strain>
    </source>
</reference>
<keyword evidence="3" id="KW-0678">Repressor</keyword>
<sequence length="104" mass="11405">MAMNINNLTNNNQVKQKIDQQTQVKQQATQNSAAAEQSKVASKDSVSITPQAKQLGELQKKANESSAVNQKKVEQLKKAIMSGEYKINPEKLAASIANFEFKLG</sequence>
<comment type="caution">
    <text evidence="11">The sequence shown here is derived from an EMBL/GenBank/DDBJ whole genome shotgun (WGS) entry which is preliminary data.</text>
</comment>
<evidence type="ECO:0000256" key="2">
    <source>
        <dbReference type="ARBA" id="ARBA00017823"/>
    </source>
</evidence>
<evidence type="ECO:0000256" key="5">
    <source>
        <dbReference type="ARBA" id="ARBA00023015"/>
    </source>
</evidence>
<dbReference type="InterPro" id="IPR007412">
    <property type="entry name" value="FlgM"/>
</dbReference>
<comment type="function">
    <text evidence="7">Responsible for the coupling of flagellin expression to flagellar assembly by preventing expression of the flagellin genes when a component of the middle class of proteins is defective. It negatively regulates flagellar genes by inhibiting the activity of FliA by directly binding to FliA.</text>
</comment>
<keyword evidence="11" id="KW-0969">Cilium</keyword>
<dbReference type="InterPro" id="IPR035890">
    <property type="entry name" value="Anti-sigma-28_factor_FlgM_sf"/>
</dbReference>
<evidence type="ECO:0000313" key="11">
    <source>
        <dbReference type="EMBL" id="GLX77667.1"/>
    </source>
</evidence>
<feature type="region of interest" description="Disordered" evidence="9">
    <location>
        <begin position="1"/>
        <end position="71"/>
    </location>
</feature>
<evidence type="ECO:0000256" key="9">
    <source>
        <dbReference type="SAM" id="MobiDB-lite"/>
    </source>
</evidence>
<dbReference type="EMBL" id="BSST01000001">
    <property type="protein sequence ID" value="GLX77667.1"/>
    <property type="molecule type" value="Genomic_DNA"/>
</dbReference>
<evidence type="ECO:0000256" key="4">
    <source>
        <dbReference type="ARBA" id="ARBA00022795"/>
    </source>
</evidence>
<keyword evidence="4" id="KW-1005">Bacterial flagellum biogenesis</keyword>
<evidence type="ECO:0000256" key="6">
    <source>
        <dbReference type="ARBA" id="ARBA00023163"/>
    </source>
</evidence>
<name>A0ABQ6GP05_9GAMM</name>
<keyword evidence="11" id="KW-0966">Cell projection</keyword>
<dbReference type="Pfam" id="PF04316">
    <property type="entry name" value="FlgM"/>
    <property type="match status" value="1"/>
</dbReference>
<keyword evidence="12" id="KW-1185">Reference proteome</keyword>
<evidence type="ECO:0000256" key="1">
    <source>
        <dbReference type="ARBA" id="ARBA00005322"/>
    </source>
</evidence>
<gene>
    <name evidence="11" type="primary">flgM</name>
    <name evidence="11" type="ORF">tinsulaeT_10070</name>
</gene>
<evidence type="ECO:0000313" key="12">
    <source>
        <dbReference type="Proteomes" id="UP001157186"/>
    </source>
</evidence>
<protein>
    <recommendedName>
        <fullName evidence="2">Negative regulator of flagellin synthesis</fullName>
    </recommendedName>
    <alternativeName>
        <fullName evidence="8">Anti-sigma-28 factor</fullName>
    </alternativeName>
</protein>
<evidence type="ECO:0000256" key="8">
    <source>
        <dbReference type="ARBA" id="ARBA00030117"/>
    </source>
</evidence>
<evidence type="ECO:0000256" key="7">
    <source>
        <dbReference type="ARBA" id="ARBA00024739"/>
    </source>
</evidence>
<evidence type="ECO:0000256" key="3">
    <source>
        <dbReference type="ARBA" id="ARBA00022491"/>
    </source>
</evidence>
<organism evidence="11 12">
    <name type="scientific">Thalassotalea insulae</name>
    <dbReference type="NCBI Taxonomy" id="2056778"/>
    <lineage>
        <taxon>Bacteria</taxon>
        <taxon>Pseudomonadati</taxon>
        <taxon>Pseudomonadota</taxon>
        <taxon>Gammaproteobacteria</taxon>
        <taxon>Alteromonadales</taxon>
        <taxon>Colwelliaceae</taxon>
        <taxon>Thalassotalea</taxon>
    </lineage>
</organism>
<dbReference type="Proteomes" id="UP001157186">
    <property type="component" value="Unassembled WGS sequence"/>
</dbReference>
<dbReference type="RefSeq" id="WP_431313636.1">
    <property type="nucleotide sequence ID" value="NZ_BSST01000001.1"/>
</dbReference>
<keyword evidence="11" id="KW-0282">Flagellum</keyword>
<keyword evidence="6" id="KW-0804">Transcription</keyword>
<comment type="similarity">
    <text evidence="1">Belongs to the FlgM family.</text>
</comment>
<accession>A0ABQ6GP05</accession>
<keyword evidence="5" id="KW-0805">Transcription regulation</keyword>
<feature type="compositionally biased region" description="Low complexity" evidence="9">
    <location>
        <begin position="1"/>
        <end position="30"/>
    </location>
</feature>
<dbReference type="NCBIfam" id="TIGR03824">
    <property type="entry name" value="FlgM_jcvi"/>
    <property type="match status" value="1"/>
</dbReference>
<proteinExistence type="inferred from homology"/>
<evidence type="ECO:0000259" key="10">
    <source>
        <dbReference type="Pfam" id="PF04316"/>
    </source>
</evidence>
<dbReference type="Gene3D" id="6.10.140.30">
    <property type="entry name" value="Anti-sigma-28 factor FlgM"/>
    <property type="match status" value="1"/>
</dbReference>
<dbReference type="SUPFAM" id="SSF101498">
    <property type="entry name" value="Anti-sigma factor FlgM"/>
    <property type="match status" value="1"/>
</dbReference>